<organism evidence="2 3">
    <name type="scientific">Pseudoalteromonas issachenkonii</name>
    <dbReference type="NCBI Taxonomy" id="152297"/>
    <lineage>
        <taxon>Bacteria</taxon>
        <taxon>Pseudomonadati</taxon>
        <taxon>Pseudomonadota</taxon>
        <taxon>Gammaproteobacteria</taxon>
        <taxon>Alteromonadales</taxon>
        <taxon>Pseudoalteromonadaceae</taxon>
        <taxon>Pseudoalteromonas</taxon>
    </lineage>
</organism>
<dbReference type="EMBL" id="JBAKAW010000017">
    <property type="protein sequence ID" value="MEL0656775.1"/>
    <property type="molecule type" value="Genomic_DNA"/>
</dbReference>
<feature type="transmembrane region" description="Helical" evidence="1">
    <location>
        <begin position="173"/>
        <end position="190"/>
    </location>
</feature>
<feature type="transmembrane region" description="Helical" evidence="1">
    <location>
        <begin position="210"/>
        <end position="229"/>
    </location>
</feature>
<gene>
    <name evidence="2" type="ORF">V6257_17270</name>
</gene>
<name>A0ABU9H4I1_9GAMM</name>
<comment type="caution">
    <text evidence="2">The sequence shown here is derived from an EMBL/GenBank/DDBJ whole genome shotgun (WGS) entry which is preliminary data.</text>
</comment>
<keyword evidence="1" id="KW-0812">Transmembrane</keyword>
<keyword evidence="1" id="KW-1133">Transmembrane helix</keyword>
<feature type="transmembrane region" description="Helical" evidence="1">
    <location>
        <begin position="74"/>
        <end position="93"/>
    </location>
</feature>
<dbReference type="Proteomes" id="UP001371391">
    <property type="component" value="Unassembled WGS sequence"/>
</dbReference>
<keyword evidence="1" id="KW-0472">Membrane</keyword>
<proteinExistence type="predicted"/>
<evidence type="ECO:0000313" key="2">
    <source>
        <dbReference type="EMBL" id="MEL0656775.1"/>
    </source>
</evidence>
<accession>A0ABU9H4I1</accession>
<reference evidence="2 3" key="1">
    <citation type="submission" date="2024-02" db="EMBL/GenBank/DDBJ databases">
        <title>Bacteria isolated from the canopy kelp, Nereocystis luetkeana.</title>
        <authorList>
            <person name="Pfister C.A."/>
            <person name="Younker I.T."/>
            <person name="Light S.H."/>
        </authorList>
    </citation>
    <scope>NUCLEOTIDE SEQUENCE [LARGE SCALE GENOMIC DNA]</scope>
    <source>
        <strain evidence="2 3">TI.1.03</strain>
    </source>
</reference>
<sequence length="231" mass="26535">MTNNEQPTSLDDKKWFKNVHFKEQDTLSPTSEIKLPLLRLLCHLSFPIELLFTVALITLSLVAGLWLVDSYSSASLVVYLPLLICTLFLKRIFIWRKFGFSSKEVMTISKEQIKVNTFINDSLKQSRLLKRDDIESVIFNYNLSNQVSDTQTQVNAALNRAFIKLKTGENIELNVNRVGLFNVLYLLYYFDYPLIYKKSFEGGGSSIGYLFLRVSGILANFPIIAMYLAEF</sequence>
<feature type="transmembrane region" description="Helical" evidence="1">
    <location>
        <begin position="44"/>
        <end position="68"/>
    </location>
</feature>
<evidence type="ECO:0000256" key="1">
    <source>
        <dbReference type="SAM" id="Phobius"/>
    </source>
</evidence>
<protein>
    <recommendedName>
        <fullName evidence="4">SMODS and SLOG-associating 2TM effector domain-containing protein</fullName>
    </recommendedName>
</protein>
<dbReference type="RefSeq" id="WP_341603658.1">
    <property type="nucleotide sequence ID" value="NZ_JBAKAW010000017.1"/>
</dbReference>
<evidence type="ECO:0008006" key="4">
    <source>
        <dbReference type="Google" id="ProtNLM"/>
    </source>
</evidence>
<evidence type="ECO:0000313" key="3">
    <source>
        <dbReference type="Proteomes" id="UP001371391"/>
    </source>
</evidence>
<keyword evidence="3" id="KW-1185">Reference proteome</keyword>